<feature type="region of interest" description="Disordered" evidence="1">
    <location>
        <begin position="1"/>
        <end position="26"/>
    </location>
</feature>
<evidence type="ECO:0000313" key="3">
    <source>
        <dbReference type="Proteomes" id="UP000887566"/>
    </source>
</evidence>
<protein>
    <submittedName>
        <fullName evidence="4">Uncharacterized protein</fullName>
    </submittedName>
</protein>
<feature type="transmembrane region" description="Helical" evidence="2">
    <location>
        <begin position="64"/>
        <end position="83"/>
    </location>
</feature>
<dbReference type="Proteomes" id="UP000887566">
    <property type="component" value="Unplaced"/>
</dbReference>
<evidence type="ECO:0000256" key="2">
    <source>
        <dbReference type="SAM" id="Phobius"/>
    </source>
</evidence>
<accession>A0A914VG95</accession>
<keyword evidence="2" id="KW-1133">Transmembrane helix</keyword>
<organism evidence="3 4">
    <name type="scientific">Plectus sambesii</name>
    <dbReference type="NCBI Taxonomy" id="2011161"/>
    <lineage>
        <taxon>Eukaryota</taxon>
        <taxon>Metazoa</taxon>
        <taxon>Ecdysozoa</taxon>
        <taxon>Nematoda</taxon>
        <taxon>Chromadorea</taxon>
        <taxon>Plectida</taxon>
        <taxon>Plectina</taxon>
        <taxon>Plectoidea</taxon>
        <taxon>Plectidae</taxon>
        <taxon>Plectus</taxon>
    </lineage>
</organism>
<dbReference type="WBParaSite" id="PSAMB.scaffold196size66982.g3200.t1">
    <property type="protein sequence ID" value="PSAMB.scaffold196size66982.g3200.t1"/>
    <property type="gene ID" value="PSAMB.scaffold196size66982.g3200"/>
</dbReference>
<sequence length="96" mass="10657">MPICSRRGRRSSDGARHNRRMPPKDERAHLICDQAGARWTVRGRAGGRSPPAGHKYGRSQKTRFFLGSSCALFFPAALLLLNGSHGYYSRASMIDP</sequence>
<keyword evidence="2" id="KW-0472">Membrane</keyword>
<proteinExistence type="predicted"/>
<dbReference type="AlphaFoldDB" id="A0A914VG95"/>
<reference evidence="4" key="1">
    <citation type="submission" date="2022-11" db="UniProtKB">
        <authorList>
            <consortium name="WormBaseParasite"/>
        </authorList>
    </citation>
    <scope>IDENTIFICATION</scope>
</reference>
<keyword evidence="3" id="KW-1185">Reference proteome</keyword>
<name>A0A914VG95_9BILA</name>
<keyword evidence="2" id="KW-0812">Transmembrane</keyword>
<evidence type="ECO:0000313" key="4">
    <source>
        <dbReference type="WBParaSite" id="PSAMB.scaffold196size66982.g3200.t1"/>
    </source>
</evidence>
<evidence type="ECO:0000256" key="1">
    <source>
        <dbReference type="SAM" id="MobiDB-lite"/>
    </source>
</evidence>
<feature type="compositionally biased region" description="Basic and acidic residues" evidence="1">
    <location>
        <begin position="10"/>
        <end position="26"/>
    </location>
</feature>